<evidence type="ECO:0000259" key="3">
    <source>
        <dbReference type="SMART" id="SM00331"/>
    </source>
</evidence>
<dbReference type="InterPro" id="IPR001932">
    <property type="entry name" value="PPM-type_phosphatase-like_dom"/>
</dbReference>
<dbReference type="InterPro" id="IPR052016">
    <property type="entry name" value="Bact_Sigma-Reg"/>
</dbReference>
<dbReference type="Gene3D" id="3.60.40.10">
    <property type="entry name" value="PPM-type phosphatase domain"/>
    <property type="match status" value="1"/>
</dbReference>
<evidence type="ECO:0000313" key="4">
    <source>
        <dbReference type="EMBL" id="GII21071.1"/>
    </source>
</evidence>
<comment type="caution">
    <text evidence="4">The sequence shown here is derived from an EMBL/GenBank/DDBJ whole genome shotgun (WGS) entry which is preliminary data.</text>
</comment>
<dbReference type="SUPFAM" id="SSF81606">
    <property type="entry name" value="PP2C-like"/>
    <property type="match status" value="1"/>
</dbReference>
<keyword evidence="5" id="KW-1185">Reference proteome</keyword>
<name>A0A8J3T9I5_9ACTN</name>
<reference evidence="4" key="1">
    <citation type="submission" date="2021-01" db="EMBL/GenBank/DDBJ databases">
        <title>Whole genome shotgun sequence of Planosporangium mesophilum NBRC 109066.</title>
        <authorList>
            <person name="Komaki H."/>
            <person name="Tamura T."/>
        </authorList>
    </citation>
    <scope>NUCLEOTIDE SEQUENCE</scope>
    <source>
        <strain evidence="4">NBRC 109066</strain>
    </source>
</reference>
<evidence type="ECO:0000313" key="5">
    <source>
        <dbReference type="Proteomes" id="UP000599074"/>
    </source>
</evidence>
<evidence type="ECO:0000259" key="2">
    <source>
        <dbReference type="SMART" id="SM00065"/>
    </source>
</evidence>
<dbReference type="Gene3D" id="3.30.450.40">
    <property type="match status" value="1"/>
</dbReference>
<sequence length="427" mass="45447">MTVAGSCPAADAGQIRRSYDSGVTTEPDTSYSSERLRRLQAVTDAALSHLDVEDLLVELLDRVREILNVDTATVLLLDPSGQQLVATAARGLEEEVRQGVRIPVGAGFAGRVAAGGQPVRIEHVDPTNVVNPILLDKGIASMLGVPMIVAGRVIGVLHVGTLTPRWFSDDDVDLLQRVADRISLATQARLASIDRATTVALQRSLLPGRLGMIDGIDAAARYVPGAEVGVGGDWYDLFVLPSGHVGAVIGDVAGNGLQAAVVMSRIRSALRAYALESNDPAEVLTRLDRKIQLFEPDAMATVVYAVLDPTRDQAVMSVAGHLPPVLAEPGRPARLLDVPVDLPLGAYPYTRRRTVDVPLTHDSLVLFYTDGLIERPTRPIDQGLELLVGALTPGSAERVCATLMAALIGDEPTKDDVAILVLHNGHQ</sequence>
<keyword evidence="1" id="KW-0378">Hydrolase</keyword>
<dbReference type="Proteomes" id="UP000599074">
    <property type="component" value="Unassembled WGS sequence"/>
</dbReference>
<organism evidence="4 5">
    <name type="scientific">Planosporangium mesophilum</name>
    <dbReference type="NCBI Taxonomy" id="689768"/>
    <lineage>
        <taxon>Bacteria</taxon>
        <taxon>Bacillati</taxon>
        <taxon>Actinomycetota</taxon>
        <taxon>Actinomycetes</taxon>
        <taxon>Micromonosporales</taxon>
        <taxon>Micromonosporaceae</taxon>
        <taxon>Planosporangium</taxon>
    </lineage>
</organism>
<dbReference type="Pfam" id="PF13185">
    <property type="entry name" value="GAF_2"/>
    <property type="match status" value="1"/>
</dbReference>
<proteinExistence type="predicted"/>
<dbReference type="AlphaFoldDB" id="A0A8J3T9I5"/>
<dbReference type="PANTHER" id="PTHR43156">
    <property type="entry name" value="STAGE II SPORULATION PROTEIN E-RELATED"/>
    <property type="match status" value="1"/>
</dbReference>
<dbReference type="EMBL" id="BOON01000005">
    <property type="protein sequence ID" value="GII21071.1"/>
    <property type="molecule type" value="Genomic_DNA"/>
</dbReference>
<dbReference type="InterPro" id="IPR029016">
    <property type="entry name" value="GAF-like_dom_sf"/>
</dbReference>
<dbReference type="InterPro" id="IPR003018">
    <property type="entry name" value="GAF"/>
</dbReference>
<dbReference type="PANTHER" id="PTHR43156:SF2">
    <property type="entry name" value="STAGE II SPORULATION PROTEIN E"/>
    <property type="match status" value="1"/>
</dbReference>
<dbReference type="SMART" id="SM00331">
    <property type="entry name" value="PP2C_SIG"/>
    <property type="match status" value="1"/>
</dbReference>
<dbReference type="SUPFAM" id="SSF55781">
    <property type="entry name" value="GAF domain-like"/>
    <property type="match status" value="1"/>
</dbReference>
<gene>
    <name evidence="4" type="ORF">Pme01_06680</name>
</gene>
<dbReference type="Pfam" id="PF07228">
    <property type="entry name" value="SpoIIE"/>
    <property type="match status" value="1"/>
</dbReference>
<feature type="domain" description="PPM-type phosphatase" evidence="3">
    <location>
        <begin position="213"/>
        <end position="424"/>
    </location>
</feature>
<dbReference type="SMART" id="SM00065">
    <property type="entry name" value="GAF"/>
    <property type="match status" value="1"/>
</dbReference>
<dbReference type="InterPro" id="IPR036457">
    <property type="entry name" value="PPM-type-like_dom_sf"/>
</dbReference>
<feature type="domain" description="GAF" evidence="2">
    <location>
        <begin position="51"/>
        <end position="195"/>
    </location>
</feature>
<dbReference type="GO" id="GO:0016791">
    <property type="term" value="F:phosphatase activity"/>
    <property type="evidence" value="ECO:0007669"/>
    <property type="project" value="TreeGrafter"/>
</dbReference>
<evidence type="ECO:0000256" key="1">
    <source>
        <dbReference type="ARBA" id="ARBA00022801"/>
    </source>
</evidence>
<protein>
    <submittedName>
        <fullName evidence="4">Cyclic diguanylate phosphodiesterase</fullName>
    </submittedName>
</protein>
<accession>A0A8J3T9I5</accession>